<dbReference type="AlphaFoldDB" id="A0A5N6U321"/>
<dbReference type="EMBL" id="ML742045">
    <property type="protein sequence ID" value="KAE8152986.1"/>
    <property type="molecule type" value="Genomic_DNA"/>
</dbReference>
<proteinExistence type="predicted"/>
<organism evidence="2 3">
    <name type="scientific">Aspergillus avenaceus</name>
    <dbReference type="NCBI Taxonomy" id="36643"/>
    <lineage>
        <taxon>Eukaryota</taxon>
        <taxon>Fungi</taxon>
        <taxon>Dikarya</taxon>
        <taxon>Ascomycota</taxon>
        <taxon>Pezizomycotina</taxon>
        <taxon>Eurotiomycetes</taxon>
        <taxon>Eurotiomycetidae</taxon>
        <taxon>Eurotiales</taxon>
        <taxon>Aspergillaceae</taxon>
        <taxon>Aspergillus</taxon>
        <taxon>Aspergillus subgen. Circumdati</taxon>
    </lineage>
</organism>
<dbReference type="OrthoDB" id="5120271at2759"/>
<sequence length="289" mass="32545">MKLILLTAYLLAGLVTAHPTSENELRSLDPRTDQCSEKAVNNLVFKVTIDSFQKARNASYPSGCDFSSDSCSMSPDTPRGYDFTASCQRHDFAYRNMKNQGRFTKKMKKQIDKQFRHDLRTYCEGEEKLRKDFECKRIADIYYLGVRAYGKGTDKLDEVKELKDAISISRRGVGFGFEADHTGFDMNAHANHEFSQYDDDGYEQDGFLESTAKTVVKSMANAAVQDMFDKRGVGLEVDADHDGVKPEANAGDHKVSVEFDFDADIDNQEIPPIADEPVTLVNLEDLENL</sequence>
<evidence type="ECO:0000313" key="2">
    <source>
        <dbReference type="EMBL" id="KAE8152986.1"/>
    </source>
</evidence>
<dbReference type="GO" id="GO:0004623">
    <property type="term" value="F:phospholipase A2 activity"/>
    <property type="evidence" value="ECO:0007669"/>
    <property type="project" value="InterPro"/>
</dbReference>
<dbReference type="GO" id="GO:0006644">
    <property type="term" value="P:phospholipid metabolic process"/>
    <property type="evidence" value="ECO:0007669"/>
    <property type="project" value="InterPro"/>
</dbReference>
<gene>
    <name evidence="2" type="ORF">BDV25DRAFT_47979</name>
</gene>
<feature type="signal peptide" evidence="1">
    <location>
        <begin position="1"/>
        <end position="17"/>
    </location>
</feature>
<name>A0A5N6U321_ASPAV</name>
<dbReference type="GO" id="GO:0050482">
    <property type="term" value="P:arachidonate secretion"/>
    <property type="evidence" value="ECO:0007669"/>
    <property type="project" value="InterPro"/>
</dbReference>
<dbReference type="Proteomes" id="UP000325780">
    <property type="component" value="Unassembled WGS sequence"/>
</dbReference>
<evidence type="ECO:0000256" key="1">
    <source>
        <dbReference type="SAM" id="SignalP"/>
    </source>
</evidence>
<feature type="chain" id="PRO_5024953446" evidence="1">
    <location>
        <begin position="18"/>
        <end position="289"/>
    </location>
</feature>
<dbReference type="Gene3D" id="1.20.90.10">
    <property type="entry name" value="Phospholipase A2 domain"/>
    <property type="match status" value="1"/>
</dbReference>
<evidence type="ECO:0000313" key="3">
    <source>
        <dbReference type="Proteomes" id="UP000325780"/>
    </source>
</evidence>
<dbReference type="SUPFAM" id="SSF48619">
    <property type="entry name" value="Phospholipase A2, PLA2"/>
    <property type="match status" value="1"/>
</dbReference>
<protein>
    <submittedName>
        <fullName evidence="2">Prokaryotic phospholipase A2-domain-containing protein</fullName>
    </submittedName>
</protein>
<accession>A0A5N6U321</accession>
<keyword evidence="1" id="KW-0732">Signal</keyword>
<dbReference type="Pfam" id="PF09056">
    <property type="entry name" value="Phospholip_A2_3"/>
    <property type="match status" value="1"/>
</dbReference>
<dbReference type="InterPro" id="IPR015141">
    <property type="entry name" value="PLipase_A2_prok/fun"/>
</dbReference>
<keyword evidence="3" id="KW-1185">Reference proteome</keyword>
<reference evidence="2 3" key="1">
    <citation type="submission" date="2019-04" db="EMBL/GenBank/DDBJ databases">
        <title>Friends and foes A comparative genomics study of 23 Aspergillus species from section Flavi.</title>
        <authorList>
            <consortium name="DOE Joint Genome Institute"/>
            <person name="Kjaerbolling I."/>
            <person name="Vesth T."/>
            <person name="Frisvad J.C."/>
            <person name="Nybo J.L."/>
            <person name="Theobald S."/>
            <person name="Kildgaard S."/>
            <person name="Isbrandt T."/>
            <person name="Kuo A."/>
            <person name="Sato A."/>
            <person name="Lyhne E.K."/>
            <person name="Kogle M.E."/>
            <person name="Wiebenga A."/>
            <person name="Kun R.S."/>
            <person name="Lubbers R.J."/>
            <person name="Makela M.R."/>
            <person name="Barry K."/>
            <person name="Chovatia M."/>
            <person name="Clum A."/>
            <person name="Daum C."/>
            <person name="Haridas S."/>
            <person name="He G."/>
            <person name="LaButti K."/>
            <person name="Lipzen A."/>
            <person name="Mondo S."/>
            <person name="Riley R."/>
            <person name="Salamov A."/>
            <person name="Simmons B.A."/>
            <person name="Magnuson J.K."/>
            <person name="Henrissat B."/>
            <person name="Mortensen U.H."/>
            <person name="Larsen T.O."/>
            <person name="Devries R.P."/>
            <person name="Grigoriev I.V."/>
            <person name="Machida M."/>
            <person name="Baker S.E."/>
            <person name="Andersen M.R."/>
        </authorList>
    </citation>
    <scope>NUCLEOTIDE SEQUENCE [LARGE SCALE GENOMIC DNA]</scope>
    <source>
        <strain evidence="2 3">IBT 18842</strain>
    </source>
</reference>
<dbReference type="InterPro" id="IPR036444">
    <property type="entry name" value="PLipase_A2_dom_sf"/>
</dbReference>